<keyword evidence="3" id="KW-1185">Reference proteome</keyword>
<organism evidence="2 3">
    <name type="scientific">Terrabacter carboxydivorans</name>
    <dbReference type="NCBI Taxonomy" id="619730"/>
    <lineage>
        <taxon>Bacteria</taxon>
        <taxon>Bacillati</taxon>
        <taxon>Actinomycetota</taxon>
        <taxon>Actinomycetes</taxon>
        <taxon>Micrococcales</taxon>
        <taxon>Intrasporangiaceae</taxon>
        <taxon>Terrabacter</taxon>
    </lineage>
</organism>
<gene>
    <name evidence="2" type="ORF">GCM10009858_19220</name>
</gene>
<feature type="chain" id="PRO_5045390391" description="Lipoprotein" evidence="1">
    <location>
        <begin position="21"/>
        <end position="126"/>
    </location>
</feature>
<feature type="signal peptide" evidence="1">
    <location>
        <begin position="1"/>
        <end position="20"/>
    </location>
</feature>
<name>A0ABN3LGX2_9MICO</name>
<reference evidence="2 3" key="1">
    <citation type="journal article" date="2019" name="Int. J. Syst. Evol. Microbiol.">
        <title>The Global Catalogue of Microorganisms (GCM) 10K type strain sequencing project: providing services to taxonomists for standard genome sequencing and annotation.</title>
        <authorList>
            <consortium name="The Broad Institute Genomics Platform"/>
            <consortium name="The Broad Institute Genome Sequencing Center for Infectious Disease"/>
            <person name="Wu L."/>
            <person name="Ma J."/>
        </authorList>
    </citation>
    <scope>NUCLEOTIDE SEQUENCE [LARGE SCALE GENOMIC DNA]</scope>
    <source>
        <strain evidence="2 3">JCM 16259</strain>
    </source>
</reference>
<dbReference type="Proteomes" id="UP001500730">
    <property type="component" value="Unassembled WGS sequence"/>
</dbReference>
<evidence type="ECO:0000256" key="1">
    <source>
        <dbReference type="SAM" id="SignalP"/>
    </source>
</evidence>
<protein>
    <recommendedName>
        <fullName evidence="4">Lipoprotein</fullName>
    </recommendedName>
</protein>
<comment type="caution">
    <text evidence="2">The sequence shown here is derived from an EMBL/GenBank/DDBJ whole genome shotgun (WGS) entry which is preliminary data.</text>
</comment>
<proteinExistence type="predicted"/>
<dbReference type="RefSeq" id="WP_344254652.1">
    <property type="nucleotide sequence ID" value="NZ_BAAARE010000007.1"/>
</dbReference>
<evidence type="ECO:0000313" key="2">
    <source>
        <dbReference type="EMBL" id="GAA2481676.1"/>
    </source>
</evidence>
<accession>A0ABN3LGX2</accession>
<sequence>MLRRLTLACATAALALPLAACGGSSPASSPEAAAHPSWALVAETVCPSSGDPQGSLAEHKVTCTGGDGKPLEAAFYDQAVQLDRRVSTFECKTGVKSVAGKDWMVPAVKDEKVVAKLLDAGGINLC</sequence>
<keyword evidence="1" id="KW-0732">Signal</keyword>
<dbReference type="EMBL" id="BAAARE010000007">
    <property type="protein sequence ID" value="GAA2481676.1"/>
    <property type="molecule type" value="Genomic_DNA"/>
</dbReference>
<evidence type="ECO:0000313" key="3">
    <source>
        <dbReference type="Proteomes" id="UP001500730"/>
    </source>
</evidence>
<evidence type="ECO:0008006" key="4">
    <source>
        <dbReference type="Google" id="ProtNLM"/>
    </source>
</evidence>